<dbReference type="InterPro" id="IPR005124">
    <property type="entry name" value="V-ATPase_G"/>
</dbReference>
<organism evidence="6 7">
    <name type="scientific">Diploscapter pachys</name>
    <dbReference type="NCBI Taxonomy" id="2018661"/>
    <lineage>
        <taxon>Eukaryota</taxon>
        <taxon>Metazoa</taxon>
        <taxon>Ecdysozoa</taxon>
        <taxon>Nematoda</taxon>
        <taxon>Chromadorea</taxon>
        <taxon>Rhabditida</taxon>
        <taxon>Rhabditina</taxon>
        <taxon>Rhabditomorpha</taxon>
        <taxon>Rhabditoidea</taxon>
        <taxon>Rhabditidae</taxon>
        <taxon>Diploscapter</taxon>
    </lineage>
</organism>
<evidence type="ECO:0008006" key="8">
    <source>
        <dbReference type="Google" id="ProtNLM"/>
    </source>
</evidence>
<evidence type="ECO:0000256" key="2">
    <source>
        <dbReference type="ARBA" id="ARBA00022448"/>
    </source>
</evidence>
<evidence type="ECO:0000256" key="3">
    <source>
        <dbReference type="ARBA" id="ARBA00022781"/>
    </source>
</evidence>
<dbReference type="GO" id="GO:0016471">
    <property type="term" value="C:vacuolar proton-transporting V-type ATPase complex"/>
    <property type="evidence" value="ECO:0007669"/>
    <property type="project" value="InterPro"/>
</dbReference>
<feature type="region of interest" description="Disordered" evidence="5">
    <location>
        <begin position="1"/>
        <end position="36"/>
    </location>
</feature>
<evidence type="ECO:0000256" key="1">
    <source>
        <dbReference type="ARBA" id="ARBA00010066"/>
    </source>
</evidence>
<sequence length="201" mass="22963">MTEPVAGQVESQVSEPVAVSGQSQPESLTSSEQRAKSFIKQLRDAEQAGLILVEKTRKRAKQKLKAAQIEANKEIEEFRKKKRTELEQKIAAKEEDRKREDEDIGARVEGELQQIARRVQITKKHVIDLLEVLITNLHPQLHHNLTSRKILSNSQTKSFVPADPHLCDEYVWMLLAKCTHLAEKSFLEGEHKESIHNFVIT</sequence>
<comment type="caution">
    <text evidence="6">The sequence shown here is derived from an EMBL/GenBank/DDBJ whole genome shotgun (WGS) entry which is preliminary data.</text>
</comment>
<dbReference type="Proteomes" id="UP000218231">
    <property type="component" value="Unassembled WGS sequence"/>
</dbReference>
<dbReference type="OrthoDB" id="250802at2759"/>
<keyword evidence="3" id="KW-0375">Hydrogen ion transport</keyword>
<feature type="compositionally biased region" description="Polar residues" evidence="5">
    <location>
        <begin position="9"/>
        <end position="32"/>
    </location>
</feature>
<dbReference type="AlphaFoldDB" id="A0A2A2KFG7"/>
<keyword evidence="2" id="KW-0813">Transport</keyword>
<dbReference type="Pfam" id="PF03179">
    <property type="entry name" value="V-ATPase_G"/>
    <property type="match status" value="1"/>
</dbReference>
<protein>
    <recommendedName>
        <fullName evidence="8">V-type proton ATPase subunit G</fullName>
    </recommendedName>
</protein>
<keyword evidence="7" id="KW-1185">Reference proteome</keyword>
<accession>A0A2A2KFG7</accession>
<proteinExistence type="inferred from homology"/>
<evidence type="ECO:0000256" key="5">
    <source>
        <dbReference type="SAM" id="MobiDB-lite"/>
    </source>
</evidence>
<gene>
    <name evidence="6" type="ORF">WR25_24665</name>
</gene>
<evidence type="ECO:0000313" key="7">
    <source>
        <dbReference type="Proteomes" id="UP000218231"/>
    </source>
</evidence>
<evidence type="ECO:0000256" key="4">
    <source>
        <dbReference type="ARBA" id="ARBA00023065"/>
    </source>
</evidence>
<dbReference type="EMBL" id="LIAE01008733">
    <property type="protein sequence ID" value="PAV72675.1"/>
    <property type="molecule type" value="Genomic_DNA"/>
</dbReference>
<name>A0A2A2KFG7_9BILA</name>
<dbReference type="Gene3D" id="1.20.5.2950">
    <property type="match status" value="1"/>
</dbReference>
<reference evidence="6 7" key="1">
    <citation type="journal article" date="2017" name="Curr. Biol.">
        <title>Genome architecture and evolution of a unichromosomal asexual nematode.</title>
        <authorList>
            <person name="Fradin H."/>
            <person name="Zegar C."/>
            <person name="Gutwein M."/>
            <person name="Lucas J."/>
            <person name="Kovtun M."/>
            <person name="Corcoran D."/>
            <person name="Baugh L.R."/>
            <person name="Kiontke K."/>
            <person name="Gunsalus K."/>
            <person name="Fitch D.H."/>
            <person name="Piano F."/>
        </authorList>
    </citation>
    <scope>NUCLEOTIDE SEQUENCE [LARGE SCALE GENOMIC DNA]</scope>
    <source>
        <strain evidence="6">PF1309</strain>
    </source>
</reference>
<comment type="similarity">
    <text evidence="1">Belongs to the V-ATPase G subunit family.</text>
</comment>
<dbReference type="STRING" id="2018661.A0A2A2KFG7"/>
<dbReference type="GO" id="GO:0046961">
    <property type="term" value="F:proton-transporting ATPase activity, rotational mechanism"/>
    <property type="evidence" value="ECO:0007669"/>
    <property type="project" value="InterPro"/>
</dbReference>
<keyword evidence="4" id="KW-0406">Ion transport</keyword>
<evidence type="ECO:0000313" key="6">
    <source>
        <dbReference type="EMBL" id="PAV72675.1"/>
    </source>
</evidence>